<organism evidence="3 4">
    <name type="scientific">Altererythrobacter ishigakiensis</name>
    <dbReference type="NCBI Taxonomy" id="476157"/>
    <lineage>
        <taxon>Bacteria</taxon>
        <taxon>Pseudomonadati</taxon>
        <taxon>Pseudomonadota</taxon>
        <taxon>Alphaproteobacteria</taxon>
        <taxon>Sphingomonadales</taxon>
        <taxon>Erythrobacteraceae</taxon>
        <taxon>Altererythrobacter</taxon>
    </lineage>
</organism>
<dbReference type="Gene3D" id="3.40.50.1460">
    <property type="match status" value="1"/>
</dbReference>
<dbReference type="RefSeq" id="WP_067599311.1">
    <property type="nucleotide sequence ID" value="NZ_CP015963.1"/>
</dbReference>
<dbReference type="GO" id="GO:0008233">
    <property type="term" value="F:peptidase activity"/>
    <property type="evidence" value="ECO:0007669"/>
    <property type="project" value="InterPro"/>
</dbReference>
<dbReference type="GO" id="GO:0006508">
    <property type="term" value="P:proteolysis"/>
    <property type="evidence" value="ECO:0007669"/>
    <property type="project" value="InterPro"/>
</dbReference>
<dbReference type="EMBL" id="VLLK01000001">
    <property type="protein sequence ID" value="TWJ10207.1"/>
    <property type="molecule type" value="Genomic_DNA"/>
</dbReference>
<feature type="chain" id="PRO_5022045950" evidence="2">
    <location>
        <begin position="24"/>
        <end position="330"/>
    </location>
</feature>
<feature type="signal peptide" evidence="2">
    <location>
        <begin position="1"/>
        <end position="23"/>
    </location>
</feature>
<evidence type="ECO:0000313" key="4">
    <source>
        <dbReference type="Proteomes" id="UP000320547"/>
    </source>
</evidence>
<evidence type="ECO:0000313" key="3">
    <source>
        <dbReference type="EMBL" id="TWJ10207.1"/>
    </source>
</evidence>
<dbReference type="AlphaFoldDB" id="A0A562UX86"/>
<dbReference type="InterPro" id="IPR001096">
    <property type="entry name" value="Peptidase_C13"/>
</dbReference>
<accession>A0A562UX86</accession>
<comment type="caution">
    <text evidence="3">The sequence shown here is derived from an EMBL/GenBank/DDBJ whole genome shotgun (WGS) entry which is preliminary data.</text>
</comment>
<protein>
    <submittedName>
        <fullName evidence="3">Peptidase C13-like protein</fullName>
    </submittedName>
</protein>
<evidence type="ECO:0000256" key="2">
    <source>
        <dbReference type="SAM" id="SignalP"/>
    </source>
</evidence>
<sequence length="330" mass="35188">MKRGAFLLLGMAAAVAFAAPALAQSTPPQPDNTASTHSAGWPGLGSGSTPQEVQQSLEQGPELNRNLSAREMLAQRRRLDAALRGLASERAGLADVYVISIALDSDPVFAREAREVGKVLERRYNAPDRTLVLAGPDGEDDGLPHGSISALLIALASVAEKMDTSEDVLVLYSTSHGLPQGLAYHYNDDGYGILSPTLMRDTLAELGIEKRLLLISACYSGIFVPALASDNTAIITASAENRTSFGCQPDNDWTFFGDALINRAMRKPHALLMAHREATLSIADWESRMRLPASLPQARIGNAAMSWLSAIEANIPQMATAPVGKPAMGE</sequence>
<name>A0A562UX86_9SPHN</name>
<proteinExistence type="predicted"/>
<dbReference type="STRING" id="476157.GCA_001663155_01489"/>
<dbReference type="Pfam" id="PF01650">
    <property type="entry name" value="Peptidase_C13"/>
    <property type="match status" value="1"/>
</dbReference>
<keyword evidence="2" id="KW-0732">Signal</keyword>
<dbReference type="OrthoDB" id="345222at2"/>
<keyword evidence="4" id="KW-1185">Reference proteome</keyword>
<gene>
    <name evidence="3" type="ORF">JN10_1867</name>
</gene>
<reference evidence="3 4" key="1">
    <citation type="submission" date="2019-07" db="EMBL/GenBank/DDBJ databases">
        <title>Genomic Encyclopedia of Archaeal and Bacterial Type Strains, Phase II (KMG-II): from individual species to whole genera.</title>
        <authorList>
            <person name="Goeker M."/>
        </authorList>
    </citation>
    <scope>NUCLEOTIDE SEQUENCE [LARGE SCALE GENOMIC DNA]</scope>
    <source>
        <strain evidence="3 4">ATCC BAA-2084</strain>
    </source>
</reference>
<feature type="compositionally biased region" description="Polar residues" evidence="1">
    <location>
        <begin position="47"/>
        <end position="58"/>
    </location>
</feature>
<evidence type="ECO:0000256" key="1">
    <source>
        <dbReference type="SAM" id="MobiDB-lite"/>
    </source>
</evidence>
<dbReference type="Proteomes" id="UP000320547">
    <property type="component" value="Unassembled WGS sequence"/>
</dbReference>
<feature type="region of interest" description="Disordered" evidence="1">
    <location>
        <begin position="24"/>
        <end position="62"/>
    </location>
</feature>